<evidence type="ECO:0000313" key="9">
    <source>
        <dbReference type="EMBL" id="KAE8943225.1"/>
    </source>
</evidence>
<evidence type="ECO:0000313" key="19">
    <source>
        <dbReference type="Proteomes" id="UP000441208"/>
    </source>
</evidence>
<feature type="binding site" evidence="5">
    <location>
        <position position="196"/>
    </location>
    <ligand>
        <name>substrate</name>
    </ligand>
</feature>
<feature type="site" description="Important for induction of apoptosis" evidence="6">
    <location>
        <position position="283"/>
    </location>
</feature>
<dbReference type="CDD" id="cd01275">
    <property type="entry name" value="FHIT"/>
    <property type="match status" value="1"/>
</dbReference>
<dbReference type="GO" id="GO:0000166">
    <property type="term" value="F:nucleotide binding"/>
    <property type="evidence" value="ECO:0007669"/>
    <property type="project" value="UniProtKB-KW"/>
</dbReference>
<dbReference type="FunFam" id="3.30.428.10:FF:000011">
    <property type="entry name" value="Fragile histidine triad"/>
    <property type="match status" value="1"/>
</dbReference>
<evidence type="ECO:0000256" key="3">
    <source>
        <dbReference type="PIRSR" id="PIRSR601310-1"/>
    </source>
</evidence>
<evidence type="ECO:0000259" key="8">
    <source>
        <dbReference type="PROSITE" id="PS51084"/>
    </source>
</evidence>
<protein>
    <recommendedName>
        <fullName evidence="8">HIT domain-containing protein</fullName>
    </recommendedName>
</protein>
<evidence type="ECO:0000256" key="6">
    <source>
        <dbReference type="PIRSR" id="PIRSR639383-3"/>
    </source>
</evidence>
<dbReference type="GO" id="GO:0016787">
    <property type="term" value="F:hydrolase activity"/>
    <property type="evidence" value="ECO:0007669"/>
    <property type="project" value="UniProtKB-KW"/>
</dbReference>
<dbReference type="EMBL" id="QXGA01000152">
    <property type="protein sequence ID" value="KAE9151321.1"/>
    <property type="molecule type" value="Genomic_DNA"/>
</dbReference>
<dbReference type="Proteomes" id="UP000486351">
    <property type="component" value="Unassembled WGS sequence"/>
</dbReference>
<evidence type="ECO:0000256" key="5">
    <source>
        <dbReference type="PIRSR" id="PIRSR639383-2"/>
    </source>
</evidence>
<dbReference type="PANTHER" id="PTHR46243:SF1">
    <property type="entry name" value="BIS(5'-ADENOSYL)-TRIPHOSPHATASE"/>
    <property type="match status" value="1"/>
</dbReference>
<evidence type="ECO:0000313" key="13">
    <source>
        <dbReference type="EMBL" id="KAE9319754.1"/>
    </source>
</evidence>
<evidence type="ECO:0000313" key="11">
    <source>
        <dbReference type="EMBL" id="KAE9151321.1"/>
    </source>
</evidence>
<dbReference type="Gene3D" id="3.30.428.10">
    <property type="entry name" value="HIT-like"/>
    <property type="match status" value="1"/>
</dbReference>
<evidence type="ECO:0000313" key="15">
    <source>
        <dbReference type="Proteomes" id="UP000429523"/>
    </source>
</evidence>
<dbReference type="Proteomes" id="UP000433483">
    <property type="component" value="Unassembled WGS sequence"/>
</dbReference>
<dbReference type="Proteomes" id="UP000440732">
    <property type="component" value="Unassembled WGS sequence"/>
</dbReference>
<comment type="caution">
    <text evidence="11">The sequence shown here is derived from an EMBL/GenBank/DDBJ whole genome shotgun (WGS) entry which is preliminary data.</text>
</comment>
<evidence type="ECO:0000313" key="16">
    <source>
        <dbReference type="Proteomes" id="UP000433483"/>
    </source>
</evidence>
<name>A0A6A3UL22_9STRA</name>
<dbReference type="InterPro" id="IPR051884">
    <property type="entry name" value="Bis(5'-adenosyl)-TPase_reg"/>
</dbReference>
<evidence type="ECO:0000313" key="18">
    <source>
        <dbReference type="Proteomes" id="UP000440732"/>
    </source>
</evidence>
<dbReference type="EMBL" id="QXFZ01000251">
    <property type="protein sequence ID" value="KAE9124652.1"/>
    <property type="molecule type" value="Genomic_DNA"/>
</dbReference>
<dbReference type="InterPro" id="IPR011146">
    <property type="entry name" value="HIT-like"/>
</dbReference>
<feature type="binding site" evidence="5">
    <location>
        <position position="252"/>
    </location>
    <ligand>
        <name>substrate</name>
    </ligand>
</feature>
<evidence type="ECO:0000256" key="2">
    <source>
        <dbReference type="ARBA" id="ARBA00022801"/>
    </source>
</evidence>
<dbReference type="Proteomes" id="UP000437068">
    <property type="component" value="Unassembled WGS sequence"/>
</dbReference>
<keyword evidence="2" id="KW-0378">Hydrolase</keyword>
<reference evidence="15 16" key="1">
    <citation type="submission" date="2018-08" db="EMBL/GenBank/DDBJ databases">
        <title>Genomic investigation of the strawberry pathogen Phytophthora fragariae indicates pathogenicity is determined by transcriptional variation in three key races.</title>
        <authorList>
            <person name="Adams T.M."/>
            <person name="Armitage A.D."/>
            <person name="Sobczyk M.K."/>
            <person name="Bates H.J."/>
            <person name="Dunwell J.M."/>
            <person name="Nellist C.F."/>
            <person name="Harrison R.J."/>
        </authorList>
    </citation>
    <scope>NUCLEOTIDE SEQUENCE [LARGE SCALE GENOMIC DNA]</scope>
    <source>
        <strain evidence="13 17">A4</strain>
        <strain evidence="12 16">NOV-27</strain>
        <strain evidence="11 18">NOV-5</strain>
        <strain evidence="10 19">NOV-71</strain>
        <strain evidence="14 20">NOV-77</strain>
        <strain evidence="9 15">NOV-9</strain>
    </source>
</reference>
<dbReference type="Proteomes" id="UP000429523">
    <property type="component" value="Unassembled WGS sequence"/>
</dbReference>
<keyword evidence="1" id="KW-0547">Nucleotide-binding</keyword>
<keyword evidence="16" id="KW-1185">Reference proteome</keyword>
<dbReference type="EMBL" id="QXGF01000264">
    <property type="protein sequence ID" value="KAE8943225.1"/>
    <property type="molecule type" value="Genomic_DNA"/>
</dbReference>
<evidence type="ECO:0000313" key="14">
    <source>
        <dbReference type="EMBL" id="KAE9346265.1"/>
    </source>
</evidence>
<feature type="short sequence motif" description="Histidine triad motif" evidence="4 7">
    <location>
        <begin position="263"/>
        <end position="267"/>
    </location>
</feature>
<dbReference type="OrthoDB" id="680339at2759"/>
<evidence type="ECO:0000256" key="4">
    <source>
        <dbReference type="PIRSR" id="PIRSR601310-3"/>
    </source>
</evidence>
<dbReference type="EMBL" id="QXGB01000233">
    <property type="protein sequence ID" value="KAE9223376.1"/>
    <property type="molecule type" value="Genomic_DNA"/>
</dbReference>
<dbReference type="PROSITE" id="PS51084">
    <property type="entry name" value="HIT_2"/>
    <property type="match status" value="1"/>
</dbReference>
<dbReference type="InterPro" id="IPR039383">
    <property type="entry name" value="FHIT"/>
</dbReference>
<dbReference type="AlphaFoldDB" id="A0A6A3UL22"/>
<dbReference type="PANTHER" id="PTHR46243">
    <property type="entry name" value="BIS(5'-ADENOSYL)-TRIPHOSPHATASE"/>
    <property type="match status" value="1"/>
</dbReference>
<feature type="binding site" evidence="5">
    <location>
        <begin position="258"/>
        <end position="261"/>
    </location>
    <ligand>
        <name>substrate</name>
    </ligand>
</feature>
<evidence type="ECO:0000313" key="17">
    <source>
        <dbReference type="Proteomes" id="UP000437068"/>
    </source>
</evidence>
<dbReference type="EMBL" id="QXFY01000375">
    <property type="protein sequence ID" value="KAE9346265.1"/>
    <property type="molecule type" value="Genomic_DNA"/>
</dbReference>
<feature type="domain" description="HIT" evidence="8">
    <location>
        <begin position="171"/>
        <end position="278"/>
    </location>
</feature>
<dbReference type="PRINTS" id="PR00332">
    <property type="entry name" value="HISTRIAD"/>
</dbReference>
<dbReference type="InterPro" id="IPR001310">
    <property type="entry name" value="Histidine_triad_HIT"/>
</dbReference>
<proteinExistence type="predicted"/>
<dbReference type="Proteomes" id="UP000441208">
    <property type="component" value="Unassembled WGS sequence"/>
</dbReference>
<accession>A0A6A3UL22</accession>
<evidence type="ECO:0000313" key="12">
    <source>
        <dbReference type="EMBL" id="KAE9223376.1"/>
    </source>
</evidence>
<gene>
    <name evidence="13" type="ORF">PF001_g5740</name>
    <name evidence="12" type="ORF">PF005_g6334</name>
    <name evidence="11" type="ORF">PF006_g4373</name>
    <name evidence="10" type="ORF">PF007_g6634</name>
    <name evidence="14" type="ORF">PF008_g8363</name>
    <name evidence="9" type="ORF">PF009_g7051</name>
</gene>
<organism evidence="11 18">
    <name type="scientific">Phytophthora fragariae</name>
    <dbReference type="NCBI Taxonomy" id="53985"/>
    <lineage>
        <taxon>Eukaryota</taxon>
        <taxon>Sar</taxon>
        <taxon>Stramenopiles</taxon>
        <taxon>Oomycota</taxon>
        <taxon>Peronosporomycetes</taxon>
        <taxon>Peronosporales</taxon>
        <taxon>Peronosporaceae</taxon>
        <taxon>Phytophthora</taxon>
    </lineage>
</organism>
<evidence type="ECO:0000256" key="1">
    <source>
        <dbReference type="ARBA" id="ARBA00022741"/>
    </source>
</evidence>
<evidence type="ECO:0000313" key="20">
    <source>
        <dbReference type="Proteomes" id="UP000486351"/>
    </source>
</evidence>
<feature type="active site" description="Tele-AMP-histidine intermediate" evidence="3">
    <location>
        <position position="265"/>
    </location>
</feature>
<dbReference type="EMBL" id="QXGE01000218">
    <property type="protein sequence ID" value="KAE9319754.1"/>
    <property type="molecule type" value="Genomic_DNA"/>
</dbReference>
<dbReference type="InterPro" id="IPR036265">
    <property type="entry name" value="HIT-like_sf"/>
</dbReference>
<evidence type="ECO:0000256" key="7">
    <source>
        <dbReference type="PROSITE-ProRule" id="PRU00464"/>
    </source>
</evidence>
<evidence type="ECO:0000313" key="10">
    <source>
        <dbReference type="EMBL" id="KAE9124652.1"/>
    </source>
</evidence>
<dbReference type="Pfam" id="PF01230">
    <property type="entry name" value="HIT"/>
    <property type="match status" value="1"/>
</dbReference>
<feature type="binding site" evidence="5">
    <location>
        <position position="267"/>
    </location>
    <ligand>
        <name>substrate</name>
    </ligand>
</feature>
<dbReference type="InterPro" id="IPR019808">
    <property type="entry name" value="Histidine_triad_CS"/>
</dbReference>
<dbReference type="PROSITE" id="PS00892">
    <property type="entry name" value="HIT_1"/>
    <property type="match status" value="1"/>
</dbReference>
<sequence length="320" mass="35134">MSRHSKNLPGLHVRAQSAGVPRGLRLLQGVHLRQPAGSRAELGKGALQRVAAERNVRSILFHLSPVAAKRALVKKPEVEKAVQALKTHGYRLGFIGDAGAGDSSVLSAFHVVRGEQTNIASVYECASEEQGVPLGRTLLVTESKLADGLENDAISFARDLLNFDQCLDPAGRCFGPFRVLFSQVFYESASSFALVNLKPIVPGHVLVVPKRPVARFEMLDVDEVSDLWTTAQRVGKQVERRYGASSLTFAIQDGKEAGQTVKHVHIHVIPRVAQDFEHNDDIYTEIEKHEQTLFVDNETRTARSEADMAAEAAQLRPLFS</sequence>
<dbReference type="SUPFAM" id="SSF54197">
    <property type="entry name" value="HIT-like"/>
    <property type="match status" value="1"/>
</dbReference>